<sequence>MIKLKEFEEKLKEYIIENNIDAEQHIYENTCHTVEEAASAANASPKDIVKSICLIGNEGNLIVAIVGGNDRVSTSRVAKALNIEIPKIATPEEILNKTGYICGGVPSFGYEGIFLIDPKVMENEFVYTGGGSPYSLTKISAKVLQQINKGQIVRIRK</sequence>
<evidence type="ECO:0000313" key="3">
    <source>
        <dbReference type="Proteomes" id="UP001281656"/>
    </source>
</evidence>
<dbReference type="PANTHER" id="PTHR30411:SF1">
    <property type="entry name" value="CYTOPLASMIC PROTEIN"/>
    <property type="match status" value="1"/>
</dbReference>
<protein>
    <submittedName>
        <fullName evidence="2">YbaK/EbsC family protein</fullName>
    </submittedName>
</protein>
<dbReference type="SUPFAM" id="SSF55826">
    <property type="entry name" value="YbaK/ProRS associated domain"/>
    <property type="match status" value="1"/>
</dbReference>
<accession>A0ABU4JUE2</accession>
<dbReference type="CDD" id="cd04332">
    <property type="entry name" value="YbaK_like"/>
    <property type="match status" value="1"/>
</dbReference>
<gene>
    <name evidence="2" type="ORF">P8V03_11445</name>
</gene>
<proteinExistence type="predicted"/>
<reference evidence="2 3" key="1">
    <citation type="submission" date="2023-04" db="EMBL/GenBank/DDBJ databases">
        <title>Clostridium tannerae sp. nov., isolated from the fecal material of an alpaca.</title>
        <authorList>
            <person name="Miller S."/>
            <person name="Hendry M."/>
            <person name="King J."/>
            <person name="Sankaranarayanan K."/>
            <person name="Lawson P.A."/>
        </authorList>
    </citation>
    <scope>NUCLEOTIDE SEQUENCE [LARGE SCALE GENOMIC DNA]</scope>
    <source>
        <strain evidence="2 3">A1-XYC3</strain>
    </source>
</reference>
<evidence type="ECO:0000259" key="1">
    <source>
        <dbReference type="Pfam" id="PF04073"/>
    </source>
</evidence>
<organism evidence="2 3">
    <name type="scientific">Clostridium tanneri</name>
    <dbReference type="NCBI Taxonomy" id="3037988"/>
    <lineage>
        <taxon>Bacteria</taxon>
        <taxon>Bacillati</taxon>
        <taxon>Bacillota</taxon>
        <taxon>Clostridia</taxon>
        <taxon>Eubacteriales</taxon>
        <taxon>Clostridiaceae</taxon>
        <taxon>Clostridium</taxon>
    </lineage>
</organism>
<dbReference type="InterPro" id="IPR007214">
    <property type="entry name" value="YbaK/aa-tRNA-synth-assoc-dom"/>
</dbReference>
<dbReference type="Gene3D" id="3.90.960.10">
    <property type="entry name" value="YbaK/aminoacyl-tRNA synthetase-associated domain"/>
    <property type="match status" value="1"/>
</dbReference>
<dbReference type="PANTHER" id="PTHR30411">
    <property type="entry name" value="CYTOPLASMIC PROTEIN"/>
    <property type="match status" value="1"/>
</dbReference>
<dbReference type="Pfam" id="PF04073">
    <property type="entry name" value="tRNA_edit"/>
    <property type="match status" value="1"/>
</dbReference>
<name>A0ABU4JUE2_9CLOT</name>
<dbReference type="EMBL" id="JARUJP010000012">
    <property type="protein sequence ID" value="MDW8801761.1"/>
    <property type="molecule type" value="Genomic_DNA"/>
</dbReference>
<dbReference type="Proteomes" id="UP001281656">
    <property type="component" value="Unassembled WGS sequence"/>
</dbReference>
<keyword evidence="3" id="KW-1185">Reference proteome</keyword>
<evidence type="ECO:0000313" key="2">
    <source>
        <dbReference type="EMBL" id="MDW8801761.1"/>
    </source>
</evidence>
<feature type="domain" description="YbaK/aminoacyl-tRNA synthetase-associated" evidence="1">
    <location>
        <begin position="29"/>
        <end position="145"/>
    </location>
</feature>
<comment type="caution">
    <text evidence="2">The sequence shown here is derived from an EMBL/GenBank/DDBJ whole genome shotgun (WGS) entry which is preliminary data.</text>
</comment>
<dbReference type="InterPro" id="IPR036754">
    <property type="entry name" value="YbaK/aa-tRNA-synt-asso_dom_sf"/>
</dbReference>